<keyword evidence="1" id="KW-0812">Transmembrane</keyword>
<evidence type="ECO:0000256" key="1">
    <source>
        <dbReference type="SAM" id="Phobius"/>
    </source>
</evidence>
<dbReference type="PANTHER" id="PTHR47723">
    <property type="entry name" value="OS05G0353850 PROTEIN"/>
    <property type="match status" value="1"/>
</dbReference>
<comment type="caution">
    <text evidence="3">The sequence shown here is derived from an EMBL/GenBank/DDBJ whole genome shotgun (WGS) entry which is preliminary data.</text>
</comment>
<dbReference type="InterPro" id="IPR002156">
    <property type="entry name" value="RNaseH_domain"/>
</dbReference>
<reference evidence="4" key="1">
    <citation type="submission" date="2024-07" db="EMBL/GenBank/DDBJ databases">
        <title>Two chromosome-level genome assemblies of Korean endemic species Abeliophyllum distichum and Forsythia ovata (Oleaceae).</title>
        <authorList>
            <person name="Jang H."/>
        </authorList>
    </citation>
    <scope>NUCLEOTIDE SEQUENCE [LARGE SCALE GENOMIC DNA]</scope>
</reference>
<feature type="transmembrane region" description="Helical" evidence="1">
    <location>
        <begin position="196"/>
        <end position="218"/>
    </location>
</feature>
<dbReference type="Pfam" id="PF13456">
    <property type="entry name" value="RVT_3"/>
    <property type="match status" value="1"/>
</dbReference>
<dbReference type="SUPFAM" id="SSF53098">
    <property type="entry name" value="Ribonuclease H-like"/>
    <property type="match status" value="1"/>
</dbReference>
<dbReference type="CDD" id="cd06222">
    <property type="entry name" value="RNase_H_like"/>
    <property type="match status" value="1"/>
</dbReference>
<dbReference type="AlphaFoldDB" id="A0ABD1U0L7"/>
<dbReference type="EMBL" id="JBFOLK010000004">
    <property type="protein sequence ID" value="KAL2518268.1"/>
    <property type="molecule type" value="Genomic_DNA"/>
</dbReference>
<gene>
    <name evidence="3" type="ORF">Adt_14515</name>
</gene>
<dbReference type="InterPro" id="IPR012337">
    <property type="entry name" value="RNaseH-like_sf"/>
</dbReference>
<keyword evidence="1" id="KW-1133">Transmembrane helix</keyword>
<evidence type="ECO:0000259" key="2">
    <source>
        <dbReference type="Pfam" id="PF13456"/>
    </source>
</evidence>
<name>A0ABD1U0L7_9LAMI</name>
<dbReference type="InterPro" id="IPR036397">
    <property type="entry name" value="RNaseH_sf"/>
</dbReference>
<dbReference type="InterPro" id="IPR044730">
    <property type="entry name" value="RNase_H-like_dom_plant"/>
</dbReference>
<dbReference type="Proteomes" id="UP001604336">
    <property type="component" value="Unassembled WGS sequence"/>
</dbReference>
<dbReference type="PANTHER" id="PTHR47723:SF19">
    <property type="entry name" value="POLYNUCLEOTIDYL TRANSFERASE, RIBONUCLEASE H-LIKE SUPERFAMILY PROTEIN"/>
    <property type="match status" value="1"/>
</dbReference>
<protein>
    <recommendedName>
        <fullName evidence="2">RNase H type-1 domain-containing protein</fullName>
    </recommendedName>
</protein>
<feature type="domain" description="RNase H type-1" evidence="2">
    <location>
        <begin position="238"/>
        <end position="314"/>
    </location>
</feature>
<dbReference type="Gene3D" id="3.30.420.10">
    <property type="entry name" value="Ribonuclease H-like superfamily/Ribonuclease H"/>
    <property type="match status" value="1"/>
</dbReference>
<keyword evidence="4" id="KW-1185">Reference proteome</keyword>
<evidence type="ECO:0000313" key="4">
    <source>
        <dbReference type="Proteomes" id="UP001604336"/>
    </source>
</evidence>
<proteinExistence type="predicted"/>
<evidence type="ECO:0000313" key="3">
    <source>
        <dbReference type="EMBL" id="KAL2518268.1"/>
    </source>
</evidence>
<dbReference type="InterPro" id="IPR053151">
    <property type="entry name" value="RNase_H-like"/>
</dbReference>
<organism evidence="3 4">
    <name type="scientific">Abeliophyllum distichum</name>
    <dbReference type="NCBI Taxonomy" id="126358"/>
    <lineage>
        <taxon>Eukaryota</taxon>
        <taxon>Viridiplantae</taxon>
        <taxon>Streptophyta</taxon>
        <taxon>Embryophyta</taxon>
        <taxon>Tracheophyta</taxon>
        <taxon>Spermatophyta</taxon>
        <taxon>Magnoliopsida</taxon>
        <taxon>eudicotyledons</taxon>
        <taxon>Gunneridae</taxon>
        <taxon>Pentapetalae</taxon>
        <taxon>asterids</taxon>
        <taxon>lamiids</taxon>
        <taxon>Lamiales</taxon>
        <taxon>Oleaceae</taxon>
        <taxon>Forsythieae</taxon>
        <taxon>Abeliophyllum</taxon>
    </lineage>
</organism>
<sequence>MRGSLASQLVNRDKSIFIVPNRSPPSRIQILENITGFKLEFFDDTGWDIDRLLLILPHYMAVQVESLPLCLDVLDRPMWKDTPDGRFSTKSAWQLVRTGGLVPVDVIIQKRICARMVSQCQCCSEIETIQHVFIDSHVAHQFVEGGHIHTIIPLLVLWFIWTSRNDVKHRRIGMEPSRIIWRVHHTIFYFIRANSFSLYIGVWTLTLPHILVLLLFFLPQPPTLVYWRALLAGSAKINTDGCVKDVFASGRGVIRNYTWHCIRAFSAGYRDIFILEAELRTILQGIEHVRRMGLVDLWIETDSTLAVHCISRGGGPWVIQSILTCIRHLLSFDRDTVFHNF</sequence>
<accession>A0ABD1U0L7</accession>
<keyword evidence="1" id="KW-0472">Membrane</keyword>